<dbReference type="AlphaFoldDB" id="A0A388LDH6"/>
<dbReference type="Pfam" id="PF17917">
    <property type="entry name" value="RT_RNaseH"/>
    <property type="match status" value="1"/>
</dbReference>
<name>A0A388LDH6_CHABU</name>
<organism evidence="9 10">
    <name type="scientific">Chara braunii</name>
    <name type="common">Braun's stonewort</name>
    <dbReference type="NCBI Taxonomy" id="69332"/>
    <lineage>
        <taxon>Eukaryota</taxon>
        <taxon>Viridiplantae</taxon>
        <taxon>Streptophyta</taxon>
        <taxon>Charophyceae</taxon>
        <taxon>Charales</taxon>
        <taxon>Characeae</taxon>
        <taxon>Chara</taxon>
    </lineage>
</organism>
<keyword evidence="10" id="KW-1185">Reference proteome</keyword>
<evidence type="ECO:0000313" key="9">
    <source>
        <dbReference type="EMBL" id="GBG80359.1"/>
    </source>
</evidence>
<dbReference type="InterPro" id="IPR016197">
    <property type="entry name" value="Chromo-like_dom_sf"/>
</dbReference>
<feature type="compositionally biased region" description="Low complexity" evidence="7">
    <location>
        <begin position="7"/>
        <end position="22"/>
    </location>
</feature>
<feature type="region of interest" description="Disordered" evidence="7">
    <location>
        <begin position="1"/>
        <end position="22"/>
    </location>
</feature>
<evidence type="ECO:0000256" key="7">
    <source>
        <dbReference type="SAM" id="MobiDB-lite"/>
    </source>
</evidence>
<dbReference type="InterPro" id="IPR050951">
    <property type="entry name" value="Retrovirus_Pol_polyprotein"/>
</dbReference>
<keyword evidence="6" id="KW-0695">RNA-directed DNA polymerase</keyword>
<feature type="region of interest" description="Disordered" evidence="7">
    <location>
        <begin position="1051"/>
        <end position="1071"/>
    </location>
</feature>
<feature type="region of interest" description="Disordered" evidence="7">
    <location>
        <begin position="974"/>
        <end position="994"/>
    </location>
</feature>
<evidence type="ECO:0000313" key="10">
    <source>
        <dbReference type="Proteomes" id="UP000265515"/>
    </source>
</evidence>
<feature type="compositionally biased region" description="Low complexity" evidence="7">
    <location>
        <begin position="512"/>
        <end position="523"/>
    </location>
</feature>
<evidence type="ECO:0000259" key="8">
    <source>
        <dbReference type="Pfam" id="PF17917"/>
    </source>
</evidence>
<keyword evidence="3" id="KW-0540">Nuclease</keyword>
<dbReference type="EMBL" id="BFEA01000344">
    <property type="protein sequence ID" value="GBG80359.1"/>
    <property type="molecule type" value="Genomic_DNA"/>
</dbReference>
<keyword evidence="2" id="KW-0548">Nucleotidyltransferase</keyword>
<feature type="compositionally biased region" description="Low complexity" evidence="7">
    <location>
        <begin position="102"/>
        <end position="113"/>
    </location>
</feature>
<feature type="compositionally biased region" description="Basic residues" evidence="7">
    <location>
        <begin position="502"/>
        <end position="511"/>
    </location>
</feature>
<evidence type="ECO:0000256" key="5">
    <source>
        <dbReference type="ARBA" id="ARBA00022801"/>
    </source>
</evidence>
<dbReference type="GO" id="GO:0003964">
    <property type="term" value="F:RNA-directed DNA polymerase activity"/>
    <property type="evidence" value="ECO:0007669"/>
    <property type="project" value="UniProtKB-KW"/>
</dbReference>
<keyword evidence="1" id="KW-0808">Transferase</keyword>
<feature type="domain" description="Reverse transcriptase RNase H-like" evidence="8">
    <location>
        <begin position="645"/>
        <end position="745"/>
    </location>
</feature>
<feature type="region of interest" description="Disordered" evidence="7">
    <location>
        <begin position="494"/>
        <end position="523"/>
    </location>
</feature>
<feature type="region of interest" description="Disordered" evidence="7">
    <location>
        <begin position="93"/>
        <end position="125"/>
    </location>
</feature>
<keyword evidence="4" id="KW-0255">Endonuclease</keyword>
<dbReference type="Gramene" id="GBG80359">
    <property type="protein sequence ID" value="GBG80359"/>
    <property type="gene ID" value="CBR_g30727"/>
</dbReference>
<accession>A0A388LDH6</accession>
<comment type="caution">
    <text evidence="9">The sequence shown here is derived from an EMBL/GenBank/DDBJ whole genome shotgun (WGS) entry which is preliminary data.</text>
</comment>
<protein>
    <recommendedName>
        <fullName evidence="8">Reverse transcriptase RNase H-like domain-containing protein</fullName>
    </recommendedName>
</protein>
<dbReference type="GO" id="GO:0016787">
    <property type="term" value="F:hydrolase activity"/>
    <property type="evidence" value="ECO:0007669"/>
    <property type="project" value="UniProtKB-KW"/>
</dbReference>
<dbReference type="InterPro" id="IPR041373">
    <property type="entry name" value="RT_RNaseH"/>
</dbReference>
<evidence type="ECO:0000256" key="6">
    <source>
        <dbReference type="ARBA" id="ARBA00022918"/>
    </source>
</evidence>
<dbReference type="SUPFAM" id="SSF56672">
    <property type="entry name" value="DNA/RNA polymerases"/>
    <property type="match status" value="1"/>
</dbReference>
<dbReference type="PANTHER" id="PTHR37984:SF5">
    <property type="entry name" value="PROTEIN NYNRIN-LIKE"/>
    <property type="match status" value="1"/>
</dbReference>
<evidence type="ECO:0000256" key="4">
    <source>
        <dbReference type="ARBA" id="ARBA00022759"/>
    </source>
</evidence>
<dbReference type="OrthoDB" id="9991317at2759"/>
<evidence type="ECO:0000256" key="3">
    <source>
        <dbReference type="ARBA" id="ARBA00022722"/>
    </source>
</evidence>
<dbReference type="Proteomes" id="UP000265515">
    <property type="component" value="Unassembled WGS sequence"/>
</dbReference>
<dbReference type="PANTHER" id="PTHR37984">
    <property type="entry name" value="PROTEIN CBG26694"/>
    <property type="match status" value="1"/>
</dbReference>
<dbReference type="GO" id="GO:0004519">
    <property type="term" value="F:endonuclease activity"/>
    <property type="evidence" value="ECO:0007669"/>
    <property type="project" value="UniProtKB-KW"/>
</dbReference>
<proteinExistence type="predicted"/>
<dbReference type="InterPro" id="IPR021109">
    <property type="entry name" value="Peptidase_aspartic_dom_sf"/>
</dbReference>
<keyword evidence="5" id="KW-0378">Hydrolase</keyword>
<dbReference type="CDD" id="cd09274">
    <property type="entry name" value="RNase_HI_RT_Ty3"/>
    <property type="match status" value="1"/>
</dbReference>
<dbReference type="InterPro" id="IPR043502">
    <property type="entry name" value="DNA/RNA_pol_sf"/>
</dbReference>
<dbReference type="SUPFAM" id="SSF54160">
    <property type="entry name" value="Chromo domain-like"/>
    <property type="match status" value="1"/>
</dbReference>
<evidence type="ECO:0000256" key="1">
    <source>
        <dbReference type="ARBA" id="ARBA00022679"/>
    </source>
</evidence>
<sequence length="1071" mass="121015">MEQDTGALPRRSARLAVRARSAVPPCTKYQQQRLSRRTTPAASSTALTVPVPTGVLPACPVQGAHEPLADYLGRLQVFTDAVAAAKAQQEAAEAERQRLADEAAAQAQQTEADAAARDRRNAASTESLIQNENQWTTLLQGMFFVPTDAQADPTQAEAERSNLATVMLSVMRGVMWNNKLLQAHLRTKRQQRQKHQQDMATLTDAVRAAATQQQQQQQLLNSTLARINSIKAKASAVPGCTTNATKQLNERTSTVAAIKTDITKLQTRPDAATRNYKMPHFTISKFDDYNKTDALTWWQSFLMEASCRTVPADDMMKALYLQLIGGAQAWMNHLAATKKCTIAELHTHIMWKEFEQLWFTRFMVCNVVKAAMNEVYTCSQGSMPTRDWTTKWQKIVTTPGFDLSFPNQRSEFFSRSCAGLRSALGNEYDYTTFQAILDRANLVIQTDDKAANERQSQPHYVAKQAYQRLTHNNLVISEETVDLHAAAASSSDGGIVAALPPKRPKRVRKNKATQQTASTGTGQQPWTAYKITKEIYDLRQNQAFMARAGLGPRVRRKTQPTQVTFADGRTQKSIDRCVDGVPVYFAPLACEPVSFDILDTKFDMILDMSWLRSTDHPVNFHDRTVHIRDRNGVLVPCTVATPHTSIACHADASGYGIGAVLEQCHEDGWHPVEYFSQKVPLVNTLDEARKKELLAFVTILKRWRHFLLGRRRFKWNTDNNPLTFYKTQDTVTSTIGRWMYYINQFDFDPCHIPDPANRAADALSRRPDFCAIVTTTFDLDDDLQPHFVKGYKSDPTYSTLYAELSSDHPPASRYRIFDGFLLLHTRGKDLLVVPQDRILQTRCLGEFHDARLSAHLGAADIYVPCSPASVRKYQDLLIKARANMQKTQIRMRQEANRRRLPCPFREGDLVWVLSEEFPLEQDVSRKLLPKWFGPWEVTSVVGDDPAGPSFVVNIPPHLTMHRVSHASKLAIYTPPSADEFPGRRSQDPPSMDGHQEVDRVITHRKYGNKPMQFKVTFKQCAPYDTWWISSADLQTSAPLIFADYEKRRLAKEAAHPTRPIPVSDRQLRPRR</sequence>
<gene>
    <name evidence="9" type="ORF">CBR_g30727</name>
</gene>
<dbReference type="Gene3D" id="2.40.70.10">
    <property type="entry name" value="Acid Proteases"/>
    <property type="match status" value="1"/>
</dbReference>
<evidence type="ECO:0000256" key="2">
    <source>
        <dbReference type="ARBA" id="ARBA00022695"/>
    </source>
</evidence>
<reference evidence="9 10" key="1">
    <citation type="journal article" date="2018" name="Cell">
        <title>The Chara Genome: Secondary Complexity and Implications for Plant Terrestrialization.</title>
        <authorList>
            <person name="Nishiyama T."/>
            <person name="Sakayama H."/>
            <person name="Vries J.D."/>
            <person name="Buschmann H."/>
            <person name="Saint-Marcoux D."/>
            <person name="Ullrich K.K."/>
            <person name="Haas F.B."/>
            <person name="Vanderstraeten L."/>
            <person name="Becker D."/>
            <person name="Lang D."/>
            <person name="Vosolsobe S."/>
            <person name="Rombauts S."/>
            <person name="Wilhelmsson P.K.I."/>
            <person name="Janitza P."/>
            <person name="Kern R."/>
            <person name="Heyl A."/>
            <person name="Rumpler F."/>
            <person name="Villalobos L.I.A.C."/>
            <person name="Clay J.M."/>
            <person name="Skokan R."/>
            <person name="Toyoda A."/>
            <person name="Suzuki Y."/>
            <person name="Kagoshima H."/>
            <person name="Schijlen E."/>
            <person name="Tajeshwar N."/>
            <person name="Catarino B."/>
            <person name="Hetherington A.J."/>
            <person name="Saltykova A."/>
            <person name="Bonnot C."/>
            <person name="Breuninger H."/>
            <person name="Symeonidi A."/>
            <person name="Radhakrishnan G.V."/>
            <person name="Van Nieuwerburgh F."/>
            <person name="Deforce D."/>
            <person name="Chang C."/>
            <person name="Karol K.G."/>
            <person name="Hedrich R."/>
            <person name="Ulvskov P."/>
            <person name="Glockner G."/>
            <person name="Delwiche C.F."/>
            <person name="Petrasek J."/>
            <person name="Van de Peer Y."/>
            <person name="Friml J."/>
            <person name="Beilby M."/>
            <person name="Dolan L."/>
            <person name="Kohara Y."/>
            <person name="Sugano S."/>
            <person name="Fujiyama A."/>
            <person name="Delaux P.-M."/>
            <person name="Quint M."/>
            <person name="TheiBen G."/>
            <person name="Hagemann M."/>
            <person name="Harholt J."/>
            <person name="Dunand C."/>
            <person name="Zachgo S."/>
            <person name="Langdale J."/>
            <person name="Maumus F."/>
            <person name="Straeten D.V.D."/>
            <person name="Gould S.B."/>
            <person name="Rensing S.A."/>
        </authorList>
    </citation>
    <scope>NUCLEOTIDE SEQUENCE [LARGE SCALE GENOMIC DNA]</scope>
    <source>
        <strain evidence="9 10">S276</strain>
    </source>
</reference>